<evidence type="ECO:0000313" key="5">
    <source>
        <dbReference type="EMBL" id="VDN14869.1"/>
    </source>
</evidence>
<evidence type="ECO:0000256" key="2">
    <source>
        <dbReference type="ARBA" id="ARBA00023242"/>
    </source>
</evidence>
<feature type="domain" description="RRM" evidence="4">
    <location>
        <begin position="18"/>
        <end position="92"/>
    </location>
</feature>
<sequence>MYRKPTFRRKVEWDIDPNKISVGSLPDLLKDFHLHEYFSKFGIIRDIFVSQGQGTYRLGFVTFRDVDSVKKVLGNQPHQLSGTQVTVSLAKSKRSADNGCPKQNDTGCSKTEDAFADTEDLLLDKEAVDFDPNYATILVSQLKPKATEADLRAYFSKFGTVAEVEIKINRATGESRGFGFVTYLDRRSIDSVLNTCHFLDKCRIKVQQAIRHGMSRDHNMHPFNRKMQWKFNVNKIFIRALPKSIKDFHLHEYFSKFGIIKDVFVSEGQDARRCGFITFRDMDSARRVLDNQPHLLNETQITVSLGKVKQSAETE</sequence>
<protein>
    <recommendedName>
        <fullName evidence="4">RRM domain-containing protein</fullName>
    </recommendedName>
</protein>
<dbReference type="PROSITE" id="PS50102">
    <property type="entry name" value="RRM"/>
    <property type="match status" value="3"/>
</dbReference>
<dbReference type="GO" id="GO:0000785">
    <property type="term" value="C:chromatin"/>
    <property type="evidence" value="ECO:0007669"/>
    <property type="project" value="TreeGrafter"/>
</dbReference>
<dbReference type="InterPro" id="IPR035979">
    <property type="entry name" value="RBD_domain_sf"/>
</dbReference>
<dbReference type="Gene3D" id="3.30.70.330">
    <property type="match status" value="3"/>
</dbReference>
<dbReference type="SUPFAM" id="SSF54928">
    <property type="entry name" value="RNA-binding domain, RBD"/>
    <property type="match status" value="3"/>
</dbReference>
<dbReference type="InterPro" id="IPR012677">
    <property type="entry name" value="Nucleotide-bd_a/b_plait_sf"/>
</dbReference>
<accession>A0A3P7P2F8</accession>
<dbReference type="GO" id="GO:0005654">
    <property type="term" value="C:nucleoplasm"/>
    <property type="evidence" value="ECO:0007669"/>
    <property type="project" value="TreeGrafter"/>
</dbReference>
<evidence type="ECO:0000256" key="1">
    <source>
        <dbReference type="ARBA" id="ARBA00004123"/>
    </source>
</evidence>
<keyword evidence="6" id="KW-1185">Reference proteome</keyword>
<dbReference type="EMBL" id="UYRU01060629">
    <property type="protein sequence ID" value="VDN14869.1"/>
    <property type="molecule type" value="Genomic_DNA"/>
</dbReference>
<dbReference type="OrthoDB" id="439808at2759"/>
<feature type="domain" description="RRM" evidence="4">
    <location>
        <begin position="234"/>
        <end position="308"/>
    </location>
</feature>
<proteinExistence type="predicted"/>
<evidence type="ECO:0000256" key="3">
    <source>
        <dbReference type="PROSITE-ProRule" id="PRU00176"/>
    </source>
</evidence>
<evidence type="ECO:0000313" key="6">
    <source>
        <dbReference type="Proteomes" id="UP000281553"/>
    </source>
</evidence>
<dbReference type="CDD" id="cd00590">
    <property type="entry name" value="RRM_SF"/>
    <property type="match status" value="1"/>
</dbReference>
<dbReference type="InterPro" id="IPR000504">
    <property type="entry name" value="RRM_dom"/>
</dbReference>
<dbReference type="Pfam" id="PF00076">
    <property type="entry name" value="RRM_1"/>
    <property type="match status" value="3"/>
</dbReference>
<feature type="domain" description="RRM" evidence="4">
    <location>
        <begin position="135"/>
        <end position="211"/>
    </location>
</feature>
<keyword evidence="2" id="KW-0539">Nucleus</keyword>
<gene>
    <name evidence="5" type="ORF">DILT_LOCUS10700</name>
</gene>
<dbReference type="SMART" id="SM00360">
    <property type="entry name" value="RRM"/>
    <property type="match status" value="3"/>
</dbReference>
<keyword evidence="3" id="KW-0694">RNA-binding</keyword>
<name>A0A3P7P2F8_DIBLA</name>
<dbReference type="Proteomes" id="UP000281553">
    <property type="component" value="Unassembled WGS sequence"/>
</dbReference>
<evidence type="ECO:0000259" key="4">
    <source>
        <dbReference type="PROSITE" id="PS50102"/>
    </source>
</evidence>
<dbReference type="PANTHER" id="PTHR48033:SF10">
    <property type="entry name" value="RNA-BINDING PROTEIN SQUID"/>
    <property type="match status" value="1"/>
</dbReference>
<dbReference type="GO" id="GO:0010468">
    <property type="term" value="P:regulation of gene expression"/>
    <property type="evidence" value="ECO:0007669"/>
    <property type="project" value="TreeGrafter"/>
</dbReference>
<dbReference type="PANTHER" id="PTHR48033">
    <property type="entry name" value="RNA-BINDING (RRM/RBD/RNP MOTIFS) FAMILY PROTEIN"/>
    <property type="match status" value="1"/>
</dbReference>
<dbReference type="GO" id="GO:0003723">
    <property type="term" value="F:RNA binding"/>
    <property type="evidence" value="ECO:0007669"/>
    <property type="project" value="UniProtKB-UniRule"/>
</dbReference>
<dbReference type="AlphaFoldDB" id="A0A3P7P2F8"/>
<organism evidence="5 6">
    <name type="scientific">Dibothriocephalus latus</name>
    <name type="common">Fish tapeworm</name>
    <name type="synonym">Diphyllobothrium latum</name>
    <dbReference type="NCBI Taxonomy" id="60516"/>
    <lineage>
        <taxon>Eukaryota</taxon>
        <taxon>Metazoa</taxon>
        <taxon>Spiralia</taxon>
        <taxon>Lophotrochozoa</taxon>
        <taxon>Platyhelminthes</taxon>
        <taxon>Cestoda</taxon>
        <taxon>Eucestoda</taxon>
        <taxon>Diphyllobothriidea</taxon>
        <taxon>Diphyllobothriidae</taxon>
        <taxon>Dibothriocephalus</taxon>
    </lineage>
</organism>
<reference evidence="5 6" key="1">
    <citation type="submission" date="2018-11" db="EMBL/GenBank/DDBJ databases">
        <authorList>
            <consortium name="Pathogen Informatics"/>
        </authorList>
    </citation>
    <scope>NUCLEOTIDE SEQUENCE [LARGE SCALE GENOMIC DNA]</scope>
</reference>
<comment type="subcellular location">
    <subcellularLocation>
        <location evidence="1">Nucleus</location>
    </subcellularLocation>
</comment>